<organism evidence="2 3">
    <name type="scientific">Clostridium grantii DSM 8605</name>
    <dbReference type="NCBI Taxonomy" id="1121316"/>
    <lineage>
        <taxon>Bacteria</taxon>
        <taxon>Bacillati</taxon>
        <taxon>Bacillota</taxon>
        <taxon>Clostridia</taxon>
        <taxon>Eubacteriales</taxon>
        <taxon>Clostridiaceae</taxon>
        <taxon>Clostridium</taxon>
    </lineage>
</organism>
<dbReference type="InterPro" id="IPR010865">
    <property type="entry name" value="DUF1499"/>
</dbReference>
<evidence type="ECO:0000313" key="2">
    <source>
        <dbReference type="EMBL" id="SHH69986.1"/>
    </source>
</evidence>
<accession>A0A1M5V482</accession>
<name>A0A1M5V482_9CLOT</name>
<sequence length="153" mass="17463">MNLFLKILGVIIVLILLMVVKMIVDNNKTPKTIGVNNGKLAVMPSSPNAVSSQATEKEKKVDPLEFKGNIDESKEAILEIIKSMGNVNIIENKEDYIYAVFTTEKMKYKDDVEFYFDKKSKLIHFRSASRVGYSDMGLNKQRYEDIKKAYTEN</sequence>
<dbReference type="Proteomes" id="UP000184447">
    <property type="component" value="Unassembled WGS sequence"/>
</dbReference>
<proteinExistence type="predicted"/>
<dbReference type="AlphaFoldDB" id="A0A1M5V482"/>
<evidence type="ECO:0000313" key="3">
    <source>
        <dbReference type="Proteomes" id="UP000184447"/>
    </source>
</evidence>
<dbReference type="RefSeq" id="WP_159434070.1">
    <property type="nucleotide sequence ID" value="NZ_FQXM01000010.1"/>
</dbReference>
<dbReference type="PIRSF" id="PIRSF026426">
    <property type="entry name" value="DUF1499"/>
    <property type="match status" value="1"/>
</dbReference>
<feature type="transmembrane region" description="Helical" evidence="1">
    <location>
        <begin position="6"/>
        <end position="24"/>
    </location>
</feature>
<keyword evidence="1" id="KW-0812">Transmembrane</keyword>
<dbReference type="EMBL" id="FQXM01000010">
    <property type="protein sequence ID" value="SHH69986.1"/>
    <property type="molecule type" value="Genomic_DNA"/>
</dbReference>
<keyword evidence="1" id="KW-0472">Membrane</keyword>
<dbReference type="PANTHER" id="PTHR34801:SF6">
    <property type="entry name" value="SLL1620 PROTEIN"/>
    <property type="match status" value="1"/>
</dbReference>
<protein>
    <submittedName>
        <fullName evidence="2">Uncharacterized conserved protein, DUF1499 family</fullName>
    </submittedName>
</protein>
<dbReference type="OrthoDB" id="9793534at2"/>
<reference evidence="2 3" key="1">
    <citation type="submission" date="2016-11" db="EMBL/GenBank/DDBJ databases">
        <authorList>
            <person name="Jaros S."/>
            <person name="Januszkiewicz K."/>
            <person name="Wedrychowicz H."/>
        </authorList>
    </citation>
    <scope>NUCLEOTIDE SEQUENCE [LARGE SCALE GENOMIC DNA]</scope>
    <source>
        <strain evidence="2 3">DSM 8605</strain>
    </source>
</reference>
<keyword evidence="3" id="KW-1185">Reference proteome</keyword>
<gene>
    <name evidence="2" type="ORF">SAMN02745207_02062</name>
</gene>
<evidence type="ECO:0000256" key="1">
    <source>
        <dbReference type="SAM" id="Phobius"/>
    </source>
</evidence>
<dbReference type="PANTHER" id="PTHR34801">
    <property type="entry name" value="EXPRESSED PROTEIN"/>
    <property type="match status" value="1"/>
</dbReference>
<keyword evidence="1" id="KW-1133">Transmembrane helix</keyword>
<dbReference type="Pfam" id="PF07386">
    <property type="entry name" value="DUF1499"/>
    <property type="match status" value="1"/>
</dbReference>
<dbReference type="STRING" id="1121316.SAMN02745207_02062"/>